<dbReference type="AlphaFoldDB" id="A0ABD3SPI1"/>
<gene>
    <name evidence="4" type="ORF">ACHAXA_004589</name>
</gene>
<keyword evidence="5" id="KW-1185">Reference proteome</keyword>
<dbReference type="PANTHER" id="PTHR15139:SF0">
    <property type="entry name" value="TUBULIN-SPECIFIC CHAPERONE C"/>
    <property type="match status" value="1"/>
</dbReference>
<feature type="domain" description="C-CAP/cofactor C-like" evidence="3">
    <location>
        <begin position="291"/>
        <end position="451"/>
    </location>
</feature>
<sequence length="510" mass="56739">MNPRESRFLASQAERLSCTKKQHKDDDQAQVLVSNDCAEKTNDVWSKDRGNQFFSNFRRICSEFRSQLDSLLLIPSSSSRTDNDASPPVDTSHRDDAMAYYATASRRKEGRARLDIILQHVRTLQSHALSTLSSSLVSPINNIRDDEKKVNHELLQSILQIPMSDITQTDMRLLSQEIDDILKRIDHVREIICPKDKFVFKRYRRAMEEMSRSGQNGHCSPPPTGAAIVKAMKESHADREDGVKDRRGGGSLSNYGGVLENMSNCTIEVSSDGTVLVDRVGEETLRYYGAPRPANALHPPYIIDSGGQKRPSQPAISRDSSSYLLRNLNNVVVLVHGSRPSLHLQHVRKCKIYASEPTLGAVHVTDCHSSVIRCSCYQLRVHDSRDVKFDVWTRSGPIIEDCIGMEFSGNYYRSGRGAEGGGSGVYVPGDGVYGPMIVGRNMFWDVKDFNWLRALRQSPNFVVVATSTVNDDEAVCIEAPVANTIDIVPSEGCADLSSSIIEGEDSEDEL</sequence>
<evidence type="ECO:0000256" key="2">
    <source>
        <dbReference type="SAM" id="MobiDB-lite"/>
    </source>
</evidence>
<dbReference type="PANTHER" id="PTHR15139">
    <property type="entry name" value="TUBULIN FOLDING COFACTOR C"/>
    <property type="match status" value="1"/>
</dbReference>
<feature type="region of interest" description="Disordered" evidence="2">
    <location>
        <begin position="76"/>
        <end position="95"/>
    </location>
</feature>
<comment type="caution">
    <text evidence="4">The sequence shown here is derived from an EMBL/GenBank/DDBJ whole genome shotgun (WGS) entry which is preliminary data.</text>
</comment>
<dbReference type="Gene3D" id="2.160.20.70">
    <property type="match status" value="1"/>
</dbReference>
<evidence type="ECO:0000313" key="5">
    <source>
        <dbReference type="Proteomes" id="UP001530377"/>
    </source>
</evidence>
<dbReference type="InterPro" id="IPR027684">
    <property type="entry name" value="TBCC"/>
</dbReference>
<dbReference type="Proteomes" id="UP001530377">
    <property type="component" value="Unassembled WGS sequence"/>
</dbReference>
<reference evidence="4 5" key="1">
    <citation type="submission" date="2024-10" db="EMBL/GenBank/DDBJ databases">
        <title>Updated reference genomes for cyclostephanoid diatoms.</title>
        <authorList>
            <person name="Roberts W.R."/>
            <person name="Alverson A.J."/>
        </authorList>
    </citation>
    <scope>NUCLEOTIDE SEQUENCE [LARGE SCALE GENOMIC DNA]</scope>
    <source>
        <strain evidence="4 5">AJA228-03</strain>
    </source>
</reference>
<name>A0ABD3SPI1_9STRA</name>
<evidence type="ECO:0000313" key="4">
    <source>
        <dbReference type="EMBL" id="KAL3826271.1"/>
    </source>
</evidence>
<organism evidence="4 5">
    <name type="scientific">Cyclostephanos tholiformis</name>
    <dbReference type="NCBI Taxonomy" id="382380"/>
    <lineage>
        <taxon>Eukaryota</taxon>
        <taxon>Sar</taxon>
        <taxon>Stramenopiles</taxon>
        <taxon>Ochrophyta</taxon>
        <taxon>Bacillariophyta</taxon>
        <taxon>Coscinodiscophyceae</taxon>
        <taxon>Thalassiosirophycidae</taxon>
        <taxon>Stephanodiscales</taxon>
        <taxon>Stephanodiscaceae</taxon>
        <taxon>Cyclostephanos</taxon>
    </lineage>
</organism>
<dbReference type="Pfam" id="PF07986">
    <property type="entry name" value="TBCC"/>
    <property type="match status" value="1"/>
</dbReference>
<dbReference type="EMBL" id="JALLPB020000024">
    <property type="protein sequence ID" value="KAL3826271.1"/>
    <property type="molecule type" value="Genomic_DNA"/>
</dbReference>
<comment type="similarity">
    <text evidence="1">Belongs to the TBCC family.</text>
</comment>
<dbReference type="InterPro" id="IPR016098">
    <property type="entry name" value="CAP/MinC_C"/>
</dbReference>
<proteinExistence type="inferred from homology"/>
<dbReference type="InterPro" id="IPR012945">
    <property type="entry name" value="Tubulin-bd_cofactor_C_dom"/>
</dbReference>
<protein>
    <recommendedName>
        <fullName evidence="3">C-CAP/cofactor C-like domain-containing protein</fullName>
    </recommendedName>
</protein>
<evidence type="ECO:0000256" key="1">
    <source>
        <dbReference type="ARBA" id="ARBA00008848"/>
    </source>
</evidence>
<dbReference type="PROSITE" id="PS51329">
    <property type="entry name" value="C_CAP_COFACTOR_C"/>
    <property type="match status" value="1"/>
</dbReference>
<evidence type="ECO:0000259" key="3">
    <source>
        <dbReference type="PROSITE" id="PS51329"/>
    </source>
</evidence>
<accession>A0ABD3SPI1</accession>
<dbReference type="InterPro" id="IPR017901">
    <property type="entry name" value="C-CAP_CF_C-like"/>
</dbReference>